<dbReference type="InterPro" id="IPR050697">
    <property type="entry name" value="Adenylyl/Guanylyl_Cyclase_3/4"/>
</dbReference>
<keyword evidence="1" id="KW-0472">Membrane</keyword>
<feature type="domain" description="Guanylate cyclase" evidence="2">
    <location>
        <begin position="182"/>
        <end position="311"/>
    </location>
</feature>
<dbReference type="SUPFAM" id="SSF55073">
    <property type="entry name" value="Nucleotide cyclase"/>
    <property type="match status" value="1"/>
</dbReference>
<evidence type="ECO:0000259" key="2">
    <source>
        <dbReference type="PROSITE" id="PS50125"/>
    </source>
</evidence>
<dbReference type="Gene3D" id="3.30.70.1230">
    <property type="entry name" value="Nucleotide cyclase"/>
    <property type="match status" value="1"/>
</dbReference>
<keyword evidence="4" id="KW-1185">Reference proteome</keyword>
<dbReference type="PANTHER" id="PTHR43081">
    <property type="entry name" value="ADENYLATE CYCLASE, TERMINAL-DIFFERENTIATION SPECIFIC-RELATED"/>
    <property type="match status" value="1"/>
</dbReference>
<dbReference type="OrthoDB" id="9768499at2"/>
<dbReference type="SMART" id="SM00044">
    <property type="entry name" value="CYCc"/>
    <property type="match status" value="1"/>
</dbReference>
<evidence type="ECO:0000313" key="3">
    <source>
        <dbReference type="EMBL" id="ELR69014.1"/>
    </source>
</evidence>
<dbReference type="GO" id="GO:0004016">
    <property type="term" value="F:adenylate cyclase activity"/>
    <property type="evidence" value="ECO:0007669"/>
    <property type="project" value="UniProtKB-ARBA"/>
</dbReference>
<dbReference type="PANTHER" id="PTHR43081:SF1">
    <property type="entry name" value="ADENYLATE CYCLASE, TERMINAL-DIFFERENTIATION SPECIFIC"/>
    <property type="match status" value="1"/>
</dbReference>
<name>L8JNA1_9BACT</name>
<feature type="transmembrane region" description="Helical" evidence="1">
    <location>
        <begin position="52"/>
        <end position="73"/>
    </location>
</feature>
<protein>
    <submittedName>
        <fullName evidence="3">Adenylate cyclase</fullName>
    </submittedName>
</protein>
<organism evidence="3 4">
    <name type="scientific">Fulvivirga imtechensis AK7</name>
    <dbReference type="NCBI Taxonomy" id="1237149"/>
    <lineage>
        <taxon>Bacteria</taxon>
        <taxon>Pseudomonadati</taxon>
        <taxon>Bacteroidota</taxon>
        <taxon>Cytophagia</taxon>
        <taxon>Cytophagales</taxon>
        <taxon>Fulvivirgaceae</taxon>
        <taxon>Fulvivirga</taxon>
    </lineage>
</organism>
<feature type="transmembrane region" description="Helical" evidence="1">
    <location>
        <begin position="85"/>
        <end position="110"/>
    </location>
</feature>
<dbReference type="GO" id="GO:0009190">
    <property type="term" value="P:cyclic nucleotide biosynthetic process"/>
    <property type="evidence" value="ECO:0007669"/>
    <property type="project" value="InterPro"/>
</dbReference>
<dbReference type="CDD" id="cd07302">
    <property type="entry name" value="CHD"/>
    <property type="match status" value="1"/>
</dbReference>
<accession>L8JNA1</accession>
<dbReference type="GO" id="GO:0035556">
    <property type="term" value="P:intracellular signal transduction"/>
    <property type="evidence" value="ECO:0007669"/>
    <property type="project" value="InterPro"/>
</dbReference>
<reference evidence="3 4" key="1">
    <citation type="submission" date="2012-12" db="EMBL/GenBank/DDBJ databases">
        <title>Genome assembly of Fulvivirga imtechensis AK7.</title>
        <authorList>
            <person name="Nupur N."/>
            <person name="Khatri I."/>
            <person name="Kumar R."/>
            <person name="Subramanian S."/>
            <person name="Pinnaka A."/>
        </authorList>
    </citation>
    <scope>NUCLEOTIDE SEQUENCE [LARGE SCALE GENOMIC DNA]</scope>
    <source>
        <strain evidence="3 4">AK7</strain>
    </source>
</reference>
<dbReference type="RefSeq" id="WP_009582673.1">
    <property type="nucleotide sequence ID" value="NZ_AMZN01000086.1"/>
</dbReference>
<dbReference type="PATRIC" id="fig|1237149.3.peg.4952"/>
<keyword evidence="1" id="KW-1133">Transmembrane helix</keyword>
<dbReference type="EMBL" id="AMZN01000086">
    <property type="protein sequence ID" value="ELR69014.1"/>
    <property type="molecule type" value="Genomic_DNA"/>
</dbReference>
<dbReference type="Pfam" id="PF00211">
    <property type="entry name" value="Guanylate_cyc"/>
    <property type="match status" value="1"/>
</dbReference>
<feature type="transmembrane region" description="Helical" evidence="1">
    <location>
        <begin position="12"/>
        <end position="32"/>
    </location>
</feature>
<evidence type="ECO:0000256" key="1">
    <source>
        <dbReference type="SAM" id="Phobius"/>
    </source>
</evidence>
<dbReference type="STRING" id="1237149.C900_05572"/>
<proteinExistence type="predicted"/>
<sequence length="369" mass="41194">MKRGTQLKFRQLLIITMVWMVLGFVIAVYDHLVLSTTFSFGPTEEYSFGLSAMRNMMGGLIGALLGGSALVFFINVKYRDKPYGYTIITVSLFFIFVMVVITSVMGAIIVPVQTGKPLSDPTSQAALKAFVMDSYPLKNALVWSIIVATTQLLLQVSSKFGQDTFWNIIRGKYNTPKEERRIFMFLDLNSSTTIAEQLGDGTYHALLQDFFADITDPIVNNKGNIYQYVGDEVVVAWEFKEGTENAQCLRCFFDMKLGIIKKKQKYLERYGLIPSFKAGIHCGKVVAGEVGIIKRDITYSGDVLNTTSRIQDLCKELHVEVLASTDLLNELPLGDEYKAEPVGSIRLRGKTREISLSTLKPVEAHLAVS</sequence>
<dbReference type="PROSITE" id="PS50125">
    <property type="entry name" value="GUANYLATE_CYCLASE_2"/>
    <property type="match status" value="1"/>
</dbReference>
<dbReference type="AlphaFoldDB" id="L8JNA1"/>
<dbReference type="InterPro" id="IPR001054">
    <property type="entry name" value="A/G_cyclase"/>
</dbReference>
<dbReference type="InterPro" id="IPR029787">
    <property type="entry name" value="Nucleotide_cyclase"/>
</dbReference>
<gene>
    <name evidence="3" type="ORF">C900_05572</name>
</gene>
<dbReference type="eggNOG" id="COG2114">
    <property type="taxonomic scope" value="Bacteria"/>
</dbReference>
<dbReference type="Proteomes" id="UP000011135">
    <property type="component" value="Unassembled WGS sequence"/>
</dbReference>
<comment type="caution">
    <text evidence="3">The sequence shown here is derived from an EMBL/GenBank/DDBJ whole genome shotgun (WGS) entry which is preliminary data.</text>
</comment>
<keyword evidence="1" id="KW-0812">Transmembrane</keyword>
<evidence type="ECO:0000313" key="4">
    <source>
        <dbReference type="Proteomes" id="UP000011135"/>
    </source>
</evidence>